<comment type="caution">
    <text evidence="2">The sequence shown here is derived from an EMBL/GenBank/DDBJ whole genome shotgun (WGS) entry which is preliminary data.</text>
</comment>
<feature type="region of interest" description="Disordered" evidence="1">
    <location>
        <begin position="17"/>
        <end position="213"/>
    </location>
</feature>
<feature type="compositionally biased region" description="Gly residues" evidence="1">
    <location>
        <begin position="185"/>
        <end position="195"/>
    </location>
</feature>
<accession>A0ABN9Y090</accession>
<organism evidence="2 3">
    <name type="scientific">Prorocentrum cordatum</name>
    <dbReference type="NCBI Taxonomy" id="2364126"/>
    <lineage>
        <taxon>Eukaryota</taxon>
        <taxon>Sar</taxon>
        <taxon>Alveolata</taxon>
        <taxon>Dinophyceae</taxon>
        <taxon>Prorocentrales</taxon>
        <taxon>Prorocentraceae</taxon>
        <taxon>Prorocentrum</taxon>
    </lineage>
</organism>
<protein>
    <submittedName>
        <fullName evidence="2">Uncharacterized protein</fullName>
    </submittedName>
</protein>
<proteinExistence type="predicted"/>
<feature type="compositionally biased region" description="Gly residues" evidence="1">
    <location>
        <begin position="123"/>
        <end position="136"/>
    </location>
</feature>
<dbReference type="Proteomes" id="UP001189429">
    <property type="component" value="Unassembled WGS sequence"/>
</dbReference>
<gene>
    <name evidence="2" type="ORF">PCOR1329_LOCUS80219</name>
</gene>
<sequence>MRPLHFIDPLCDLVHSVDRTEQPRNAAQPYAEQARQREADDAAAAPPDRPPYPGQEHPDDLRPGGGWQPQQMPHGASGSPWDAGEPPPRRPGAGSDADDGWGGQSFGDALAAPGRPAALVGAGRAGGPDAGGGATPGRGPADLEAPTPAASRGRRPKASPPDDGGFGGQSLGDCFKKAPPPPAPGGGAAASGGGASRASRAPPPPEGGGPGADEIVKWLRSLPLSHVPEKAQNELCAVVEEANMGGHEFDGYVQQVPPEICAPRHAMKLKAAWANKMKEAACVEVALYNLNNKPTQKGISLKI</sequence>
<evidence type="ECO:0000313" key="2">
    <source>
        <dbReference type="EMBL" id="CAK0904084.1"/>
    </source>
</evidence>
<reference evidence="2" key="1">
    <citation type="submission" date="2023-10" db="EMBL/GenBank/DDBJ databases">
        <authorList>
            <person name="Chen Y."/>
            <person name="Shah S."/>
            <person name="Dougan E. K."/>
            <person name="Thang M."/>
            <person name="Chan C."/>
        </authorList>
    </citation>
    <scope>NUCLEOTIDE SEQUENCE [LARGE SCALE GENOMIC DNA]</scope>
</reference>
<evidence type="ECO:0000256" key="1">
    <source>
        <dbReference type="SAM" id="MobiDB-lite"/>
    </source>
</evidence>
<keyword evidence="3" id="KW-1185">Reference proteome</keyword>
<dbReference type="EMBL" id="CAUYUJ010021348">
    <property type="protein sequence ID" value="CAK0904084.1"/>
    <property type="molecule type" value="Genomic_DNA"/>
</dbReference>
<evidence type="ECO:0000313" key="3">
    <source>
        <dbReference type="Proteomes" id="UP001189429"/>
    </source>
</evidence>
<name>A0ABN9Y090_9DINO</name>